<reference evidence="2 3" key="1">
    <citation type="submission" date="2015-08" db="EMBL/GenBank/DDBJ databases">
        <authorList>
            <person name="Babu N.S."/>
            <person name="Beckwith C.J."/>
            <person name="Beseler K.G."/>
            <person name="Brison A."/>
            <person name="Carone J.V."/>
            <person name="Caskin T.P."/>
            <person name="Diamond M."/>
            <person name="Durham M.E."/>
            <person name="Foxe J.M."/>
            <person name="Go M."/>
            <person name="Henderson B.A."/>
            <person name="Jones I.B."/>
            <person name="McGettigan J.A."/>
            <person name="Micheletti S.J."/>
            <person name="Nasrallah M.E."/>
            <person name="Ortiz D."/>
            <person name="Piller C.R."/>
            <person name="Privatt S.R."/>
            <person name="Schneider S.L."/>
            <person name="Sharp S."/>
            <person name="Smith T.C."/>
            <person name="Stanton J.D."/>
            <person name="Ullery H.E."/>
            <person name="Wilson R.J."/>
            <person name="Serrano M.G."/>
            <person name="Buck G."/>
            <person name="Lee V."/>
            <person name="Wang Y."/>
            <person name="Carvalho R."/>
            <person name="Voegtly L."/>
            <person name="Shi R."/>
            <person name="Duckworth R."/>
            <person name="Johnson A."/>
            <person name="Loviza R."/>
            <person name="Walstead R."/>
            <person name="Shah Z."/>
            <person name="Kiflezghi M."/>
            <person name="Wade K."/>
            <person name="Ball S.L."/>
            <person name="Bradley K.W."/>
            <person name="Asai D.J."/>
            <person name="Bowman C.A."/>
            <person name="Russell D.A."/>
            <person name="Pope W.H."/>
            <person name="Jacobs-Sera D."/>
            <person name="Hendrix R.W."/>
            <person name="Hatfull G.F."/>
        </authorList>
    </citation>
    <scope>NUCLEOTIDE SEQUENCE [LARGE SCALE GENOMIC DNA]</scope>
    <source>
        <strain evidence="2 3">PUDD_83A45</strain>
    </source>
</reference>
<dbReference type="CDD" id="cd00085">
    <property type="entry name" value="HNHc"/>
    <property type="match status" value="1"/>
</dbReference>
<dbReference type="AlphaFoldDB" id="A0A0K1RBL7"/>
<dbReference type="EMBL" id="CP012342">
    <property type="protein sequence ID" value="AKV58827.1"/>
    <property type="molecule type" value="Genomic_DNA"/>
</dbReference>
<sequence length="492" mass="54951">MGEPYFRTQRPEDPLSTFSQGIRDIYWNAFGRFATPGASVDIDDFDVAVVAMREATGWTKSSVEQAIFSHARLQHLPKLRALQAKTRVMDLQHLRAIDTVLAELGPDITDEAYAEFDEMLTTTFTPTRAGQHTPQTTTITRRIREMIKRIDPTCAYQPKRRQQRMAQAHAADDAVTFEVSAQSGTVKTLVTLATNPLTAQVVREHVLATAREHKTSMADAMVKLLSGEITPTKTTLHVFVPKGREVGGPAYVPGVGALTPEATAALDDLLASAKVTEVDMEAELQAHTDSYTPTEAMRRVVCARHTHCVFPGCSVPSLRCQMDHRIPFGQGGKTTPSNLYPLCQKHHNLKTDKRGFYVPDPDTGEILWLFANGTYETCTPDSLIAHNTQAQAPRWKSNLEQVCQRRSRVAQFYAKGHKILDDFDHHHNLEQADAQIAALEEEYGLHFPIKAVLPEPLPKEPDFCEPPFPDPEDAYGWVEDYAPEELVDTRPE</sequence>
<dbReference type="GO" id="GO:0003676">
    <property type="term" value="F:nucleic acid binding"/>
    <property type="evidence" value="ECO:0007669"/>
    <property type="project" value="InterPro"/>
</dbReference>
<dbReference type="STRING" id="156976.AK829_06200"/>
<protein>
    <recommendedName>
        <fullName evidence="1">HNH nuclease domain-containing protein</fullName>
    </recommendedName>
</protein>
<dbReference type="Proteomes" id="UP000060016">
    <property type="component" value="Chromosome"/>
</dbReference>
<evidence type="ECO:0000259" key="1">
    <source>
        <dbReference type="SMART" id="SM00507"/>
    </source>
</evidence>
<dbReference type="Gene3D" id="1.10.30.50">
    <property type="match status" value="1"/>
</dbReference>
<dbReference type="InterPro" id="IPR002711">
    <property type="entry name" value="HNH"/>
</dbReference>
<dbReference type="InterPro" id="IPR003615">
    <property type="entry name" value="HNH_nuc"/>
</dbReference>
<evidence type="ECO:0000313" key="2">
    <source>
        <dbReference type="EMBL" id="AKV58827.1"/>
    </source>
</evidence>
<dbReference type="KEGG" id="crie:AK829_06200"/>
<name>A0A0K1RBL7_9CORY</name>
<dbReference type="RefSeq" id="WP_052205076.1">
    <property type="nucleotide sequence ID" value="NZ_CP012342.1"/>
</dbReference>
<gene>
    <name evidence="2" type="ORF">AK829_06200</name>
</gene>
<dbReference type="GO" id="GO:0008270">
    <property type="term" value="F:zinc ion binding"/>
    <property type="evidence" value="ECO:0007669"/>
    <property type="project" value="InterPro"/>
</dbReference>
<evidence type="ECO:0000313" key="3">
    <source>
        <dbReference type="Proteomes" id="UP000060016"/>
    </source>
</evidence>
<dbReference type="PATRIC" id="fig|156976.3.peg.1231"/>
<organism evidence="2 3">
    <name type="scientific">Corynebacterium riegelii</name>
    <dbReference type="NCBI Taxonomy" id="156976"/>
    <lineage>
        <taxon>Bacteria</taxon>
        <taxon>Bacillati</taxon>
        <taxon>Actinomycetota</taxon>
        <taxon>Actinomycetes</taxon>
        <taxon>Mycobacteriales</taxon>
        <taxon>Corynebacteriaceae</taxon>
        <taxon>Corynebacterium</taxon>
    </lineage>
</organism>
<accession>A0A0K1RBL7</accession>
<keyword evidence="3" id="KW-1185">Reference proteome</keyword>
<dbReference type="SMART" id="SM00507">
    <property type="entry name" value="HNHc"/>
    <property type="match status" value="1"/>
</dbReference>
<dbReference type="Pfam" id="PF01844">
    <property type="entry name" value="HNH"/>
    <property type="match status" value="1"/>
</dbReference>
<feature type="domain" description="HNH nuclease" evidence="1">
    <location>
        <begin position="296"/>
        <end position="348"/>
    </location>
</feature>
<proteinExistence type="predicted"/>
<dbReference type="GO" id="GO:0004519">
    <property type="term" value="F:endonuclease activity"/>
    <property type="evidence" value="ECO:0007669"/>
    <property type="project" value="InterPro"/>
</dbReference>